<feature type="zinc finger region" description="C3H1-type" evidence="4">
    <location>
        <begin position="225"/>
        <end position="253"/>
    </location>
</feature>
<dbReference type="InterPro" id="IPR057295">
    <property type="entry name" value="UNK_Znf_4"/>
</dbReference>
<feature type="zinc finger region" description="C3H1-type" evidence="4">
    <location>
        <begin position="183"/>
        <end position="217"/>
    </location>
</feature>
<dbReference type="Pfam" id="PF00642">
    <property type="entry name" value="zf-CCCH"/>
    <property type="match status" value="1"/>
</dbReference>
<name>A0A7I8V955_9ANNE</name>
<dbReference type="OrthoDB" id="20534at2759"/>
<accession>A0A7I8V955</accession>
<keyword evidence="9" id="KW-1185">Reference proteome</keyword>
<evidence type="ECO:0000256" key="5">
    <source>
        <dbReference type="SAM" id="Coils"/>
    </source>
</evidence>
<dbReference type="PROSITE" id="PS50103">
    <property type="entry name" value="ZF_C3H1"/>
    <property type="match status" value="4"/>
</dbReference>
<dbReference type="InterPro" id="IPR057296">
    <property type="entry name" value="UNK_Znf_5"/>
</dbReference>
<sequence length="565" mass="63340">MNQRRRKPLLRNDGDFNYSPDIYCTKYDETSGICADGDNCAFLHRTAGDTERRYHLRYYKTNTCVHQTDNKGHCVKNGQHCAFAHGATDMRSPVHDKRERMLACGLAAQGLGKDENGISRGGLTSLERDKVLNEDPKWNETEYVLANYKTELCKRPPRLCRQGFACPSYHNARDKRRCPHTHKYRSTPCPNVKHGDDWGDPAQCENGEQCQYCHTRTEQQFHPEIYKSTKCNDMLQTGYCPRGPFCAFAHVEQEMTIQREIAAASENSLAAYVTSAFPEKANSIEEKVNDLGLCNSNKSLPQPIGKERSRSFSNGSTTGGANMRSPFPVGSAPAMTFADAARNRKTYEEKQSNKGTTRSNLFGGDTLQSIIGNALDEDVDVDDLSLSTAFETSNDRDQDIESLSSSFGNNLQPAFNSRSEPVSIPGANQPQSPFSPLVSPLLNGNGFGSYFSTSGNSEVNKLKEEVGSYKTKLKHWEEGYAQARAACEAWKKEVEDLSRKKRELEDELTTSKKEKEELRAQLKAVKTNIIIPLCQREEVPSDIRDLIQAFIVDQSFQQSFYSSPT</sequence>
<dbReference type="AlphaFoldDB" id="A0A7I8V955"/>
<feature type="region of interest" description="Disordered" evidence="6">
    <location>
        <begin position="299"/>
        <end position="329"/>
    </location>
</feature>
<feature type="domain" description="C3H1-type" evidence="7">
    <location>
        <begin position="183"/>
        <end position="217"/>
    </location>
</feature>
<dbReference type="Proteomes" id="UP000549394">
    <property type="component" value="Unassembled WGS sequence"/>
</dbReference>
<organism evidence="8 9">
    <name type="scientific">Dimorphilus gyrociliatus</name>
    <dbReference type="NCBI Taxonomy" id="2664684"/>
    <lineage>
        <taxon>Eukaryota</taxon>
        <taxon>Metazoa</taxon>
        <taxon>Spiralia</taxon>
        <taxon>Lophotrochozoa</taxon>
        <taxon>Annelida</taxon>
        <taxon>Polychaeta</taxon>
        <taxon>Polychaeta incertae sedis</taxon>
        <taxon>Dinophilidae</taxon>
        <taxon>Dimorphilus</taxon>
    </lineage>
</organism>
<evidence type="ECO:0000313" key="9">
    <source>
        <dbReference type="Proteomes" id="UP000549394"/>
    </source>
</evidence>
<dbReference type="Gene3D" id="4.10.1000.10">
    <property type="entry name" value="Zinc finger, CCCH-type"/>
    <property type="match status" value="1"/>
</dbReference>
<evidence type="ECO:0000256" key="6">
    <source>
        <dbReference type="SAM" id="MobiDB-lite"/>
    </source>
</evidence>
<evidence type="ECO:0000256" key="2">
    <source>
        <dbReference type="ARBA" id="ARBA00022771"/>
    </source>
</evidence>
<comment type="caution">
    <text evidence="8">The sequence shown here is derived from an EMBL/GenBank/DDBJ whole genome shotgun (WGS) entry which is preliminary data.</text>
</comment>
<dbReference type="InterPro" id="IPR045234">
    <property type="entry name" value="Unkempt-like"/>
</dbReference>
<feature type="domain" description="C3H1-type" evidence="7">
    <location>
        <begin position="18"/>
        <end position="47"/>
    </location>
</feature>
<evidence type="ECO:0000256" key="4">
    <source>
        <dbReference type="PROSITE-ProRule" id="PRU00723"/>
    </source>
</evidence>
<feature type="zinc finger region" description="C3H1-type" evidence="4">
    <location>
        <begin position="18"/>
        <end position="47"/>
    </location>
</feature>
<evidence type="ECO:0000259" key="7">
    <source>
        <dbReference type="PROSITE" id="PS50103"/>
    </source>
</evidence>
<feature type="zinc finger region" description="C3H1-type" evidence="4">
    <location>
        <begin position="58"/>
        <end position="88"/>
    </location>
</feature>
<feature type="compositionally biased region" description="Polar residues" evidence="6">
    <location>
        <begin position="311"/>
        <end position="320"/>
    </location>
</feature>
<keyword evidence="3 4" id="KW-0862">Zinc</keyword>
<dbReference type="SMART" id="SM00356">
    <property type="entry name" value="ZnF_C3H1"/>
    <property type="match status" value="5"/>
</dbReference>
<feature type="domain" description="C3H1-type" evidence="7">
    <location>
        <begin position="225"/>
        <end position="253"/>
    </location>
</feature>
<dbReference type="GO" id="GO:0008270">
    <property type="term" value="F:zinc ion binding"/>
    <property type="evidence" value="ECO:0007669"/>
    <property type="project" value="UniProtKB-KW"/>
</dbReference>
<dbReference type="Gene3D" id="3.30.1370.210">
    <property type="match status" value="1"/>
</dbReference>
<dbReference type="Pfam" id="PF23035">
    <property type="entry name" value="zf-CCCH_UNK-like_4th"/>
    <property type="match status" value="1"/>
</dbReference>
<dbReference type="InterPro" id="IPR036855">
    <property type="entry name" value="Znf_CCCH_sf"/>
</dbReference>
<keyword evidence="5" id="KW-0175">Coiled coil</keyword>
<dbReference type="Pfam" id="PF25427">
    <property type="entry name" value="zf-CCCH_UNK"/>
    <property type="match status" value="1"/>
</dbReference>
<evidence type="ECO:0000313" key="8">
    <source>
        <dbReference type="EMBL" id="CAD5112866.1"/>
    </source>
</evidence>
<dbReference type="Gene3D" id="1.10.287.1490">
    <property type="match status" value="1"/>
</dbReference>
<reference evidence="8 9" key="1">
    <citation type="submission" date="2020-08" db="EMBL/GenBank/DDBJ databases">
        <authorList>
            <person name="Hejnol A."/>
        </authorList>
    </citation>
    <scope>NUCLEOTIDE SEQUENCE [LARGE SCALE GENOMIC DNA]</scope>
</reference>
<gene>
    <name evidence="8" type="ORF">DGYR_LOCUS1934</name>
</gene>
<dbReference type="SUPFAM" id="SSF90229">
    <property type="entry name" value="CCCH zinc finger"/>
    <property type="match status" value="1"/>
</dbReference>
<dbReference type="EMBL" id="CAJFCJ010000003">
    <property type="protein sequence ID" value="CAD5112866.1"/>
    <property type="molecule type" value="Genomic_DNA"/>
</dbReference>
<protein>
    <submittedName>
        <fullName evidence="8">DgyrCDS2078</fullName>
    </submittedName>
</protein>
<dbReference type="PANTHER" id="PTHR14493:SF50">
    <property type="entry name" value="RING FINGER PROTEIN UNKEMPT"/>
    <property type="match status" value="1"/>
</dbReference>
<feature type="domain" description="C3H1-type" evidence="7">
    <location>
        <begin position="58"/>
        <end position="88"/>
    </location>
</feature>
<dbReference type="Pfam" id="PF23261">
    <property type="entry name" value="zf-CCCH_11"/>
    <property type="match status" value="1"/>
</dbReference>
<feature type="coiled-coil region" evidence="5">
    <location>
        <begin position="473"/>
        <end position="528"/>
    </location>
</feature>
<dbReference type="InterPro" id="IPR000571">
    <property type="entry name" value="Znf_CCCH"/>
</dbReference>
<feature type="compositionally biased region" description="Polar residues" evidence="6">
    <location>
        <begin position="401"/>
        <end position="434"/>
    </location>
</feature>
<keyword evidence="1 4" id="KW-0479">Metal-binding</keyword>
<evidence type="ECO:0000256" key="3">
    <source>
        <dbReference type="ARBA" id="ARBA00022833"/>
    </source>
</evidence>
<evidence type="ECO:0000256" key="1">
    <source>
        <dbReference type="ARBA" id="ARBA00022723"/>
    </source>
</evidence>
<feature type="region of interest" description="Disordered" evidence="6">
    <location>
        <begin position="390"/>
        <end position="439"/>
    </location>
</feature>
<keyword evidence="2 4" id="KW-0863">Zinc-finger</keyword>
<proteinExistence type="predicted"/>
<dbReference type="PANTHER" id="PTHR14493">
    <property type="entry name" value="UNKEMPT FAMILY MEMBER"/>
    <property type="match status" value="1"/>
</dbReference>